<sequence length="177" mass="19369">MSSIVSHPTTTSSSSEVALNQTNPKWKIYTESFAKNATFAGTVSPHDLESAIEELDMLYKSKSPMLKRIGHASLLQRRAISIIQLTTSHSQSTCLPKSHARDEGLTGALRHPNRLSELESVIFAEANKMLDMTGAGYQDHICLVYLETNEAVAGVVTFVAKLGVSLGIHELMQLAWN</sequence>
<evidence type="ECO:0000313" key="2">
    <source>
        <dbReference type="EMBL" id="KAE9985442.1"/>
    </source>
</evidence>
<proteinExistence type="predicted"/>
<dbReference type="EMBL" id="WNWS01000040">
    <property type="protein sequence ID" value="KAE9985442.1"/>
    <property type="molecule type" value="Genomic_DNA"/>
</dbReference>
<dbReference type="AlphaFoldDB" id="A0A8H3V8Y4"/>
<evidence type="ECO:0000313" key="1">
    <source>
        <dbReference type="EMBL" id="KAE9977321.1"/>
    </source>
</evidence>
<dbReference type="Proteomes" id="UP000447873">
    <property type="component" value="Unassembled WGS sequence"/>
</dbReference>
<dbReference type="Proteomes" id="UP000433883">
    <property type="component" value="Unassembled WGS sequence"/>
</dbReference>
<accession>A0A8H3V8Y4</accession>
<comment type="caution">
    <text evidence="2">The sequence shown here is derived from an EMBL/GenBank/DDBJ whole genome shotgun (WGS) entry which is preliminary data.</text>
</comment>
<gene>
    <name evidence="1" type="ORF">BLS_001505</name>
    <name evidence="2" type="ORF">EG328_007434</name>
</gene>
<evidence type="ECO:0000313" key="3">
    <source>
        <dbReference type="Proteomes" id="UP000447873"/>
    </source>
</evidence>
<name>A0A8H3V8Y4_VENIN</name>
<reference evidence="2 3" key="1">
    <citation type="submission" date="2018-12" db="EMBL/GenBank/DDBJ databases">
        <title>Venturia inaequalis Genome Resource.</title>
        <authorList>
            <person name="Lichtner F.J."/>
        </authorList>
    </citation>
    <scope>NUCLEOTIDE SEQUENCE [LARGE SCALE GENOMIC DNA]</scope>
    <source>
        <strain evidence="2 3">120213</strain>
        <strain evidence="1">Bline_iso_100314</strain>
    </source>
</reference>
<dbReference type="EMBL" id="WNWQ01000134">
    <property type="protein sequence ID" value="KAE9977321.1"/>
    <property type="molecule type" value="Genomic_DNA"/>
</dbReference>
<organism evidence="2 3">
    <name type="scientific">Venturia inaequalis</name>
    <name type="common">Apple scab fungus</name>
    <dbReference type="NCBI Taxonomy" id="5025"/>
    <lineage>
        <taxon>Eukaryota</taxon>
        <taxon>Fungi</taxon>
        <taxon>Dikarya</taxon>
        <taxon>Ascomycota</taxon>
        <taxon>Pezizomycotina</taxon>
        <taxon>Dothideomycetes</taxon>
        <taxon>Pleosporomycetidae</taxon>
        <taxon>Venturiales</taxon>
        <taxon>Venturiaceae</taxon>
        <taxon>Venturia</taxon>
    </lineage>
</organism>
<protein>
    <submittedName>
        <fullName evidence="2">Uncharacterized protein</fullName>
    </submittedName>
</protein>